<keyword evidence="4" id="KW-1185">Reference proteome</keyword>
<sequence>MSSPSPHKVAHSSTEVKPLVRIEFRLGTMEGQIRVRILGKYFRPFLKLSLISLRKYISAIILVDEDFEDLLNENTIEPWDKQNKDMPNLSALCTNLNDGEVSTKVGIKIFDQGNGKSAQKKVWMNFFKAIFWMKPLGGFSGVLVKLNNKRWYQETLLSESLSMPSFNFIYISTLSASFLVNALSIVPIGTVTQYFPVTVTWFRETDDPENWVFRKSDDLGIGAPIMVDSTNLAGDTTITLTDVGSFYELLAFQVGSNADPGLGGTSSVLPSDSSSTGRSQNNANISTIVGGSVGAVGFFVLILVFLFCRRRGKRGVHWRTSRRIIDPFRWSSPGMTQTSDTSARLHDQRVGGETSNSEVATAGHDPGHDESESSLVTARNARIPVQRQFRIAGRAFTKSKTPRPLEKRQSAGDQWEVSDRVDHGDDERIGDPPSPVPAERRSPAMQENGDRTPNIMRHLDSGIRVMQLPSPGLARGQRMTQRDNGGRGFDSGVVEDIMEPPPEYSTFV</sequence>
<evidence type="ECO:0000256" key="2">
    <source>
        <dbReference type="SAM" id="Phobius"/>
    </source>
</evidence>
<gene>
    <name evidence="3" type="ORF">K435DRAFT_928560</name>
</gene>
<evidence type="ECO:0000313" key="4">
    <source>
        <dbReference type="Proteomes" id="UP000297245"/>
    </source>
</evidence>
<feature type="compositionally biased region" description="Polar residues" evidence="1">
    <location>
        <begin position="333"/>
        <end position="342"/>
    </location>
</feature>
<protein>
    <submittedName>
        <fullName evidence="3">Uncharacterized protein</fullName>
    </submittedName>
</protein>
<name>A0A4S8L6H7_DENBC</name>
<feature type="transmembrane region" description="Helical" evidence="2">
    <location>
        <begin position="288"/>
        <end position="308"/>
    </location>
</feature>
<dbReference type="EMBL" id="ML179611">
    <property type="protein sequence ID" value="THU84252.1"/>
    <property type="molecule type" value="Genomic_DNA"/>
</dbReference>
<reference evidence="3 4" key="1">
    <citation type="journal article" date="2019" name="Nat. Ecol. Evol.">
        <title>Megaphylogeny resolves global patterns of mushroom evolution.</title>
        <authorList>
            <person name="Varga T."/>
            <person name="Krizsan K."/>
            <person name="Foldi C."/>
            <person name="Dima B."/>
            <person name="Sanchez-Garcia M."/>
            <person name="Sanchez-Ramirez S."/>
            <person name="Szollosi G.J."/>
            <person name="Szarkandi J.G."/>
            <person name="Papp V."/>
            <person name="Albert L."/>
            <person name="Andreopoulos W."/>
            <person name="Angelini C."/>
            <person name="Antonin V."/>
            <person name="Barry K.W."/>
            <person name="Bougher N.L."/>
            <person name="Buchanan P."/>
            <person name="Buyck B."/>
            <person name="Bense V."/>
            <person name="Catcheside P."/>
            <person name="Chovatia M."/>
            <person name="Cooper J."/>
            <person name="Damon W."/>
            <person name="Desjardin D."/>
            <person name="Finy P."/>
            <person name="Geml J."/>
            <person name="Haridas S."/>
            <person name="Hughes K."/>
            <person name="Justo A."/>
            <person name="Karasinski D."/>
            <person name="Kautmanova I."/>
            <person name="Kiss B."/>
            <person name="Kocsube S."/>
            <person name="Kotiranta H."/>
            <person name="LaButti K.M."/>
            <person name="Lechner B.E."/>
            <person name="Liimatainen K."/>
            <person name="Lipzen A."/>
            <person name="Lukacs Z."/>
            <person name="Mihaltcheva S."/>
            <person name="Morgado L.N."/>
            <person name="Niskanen T."/>
            <person name="Noordeloos M.E."/>
            <person name="Ohm R.A."/>
            <person name="Ortiz-Santana B."/>
            <person name="Ovrebo C."/>
            <person name="Racz N."/>
            <person name="Riley R."/>
            <person name="Savchenko A."/>
            <person name="Shiryaev A."/>
            <person name="Soop K."/>
            <person name="Spirin V."/>
            <person name="Szebenyi C."/>
            <person name="Tomsovsky M."/>
            <person name="Tulloss R.E."/>
            <person name="Uehling J."/>
            <person name="Grigoriev I.V."/>
            <person name="Vagvolgyi C."/>
            <person name="Papp T."/>
            <person name="Martin F.M."/>
            <person name="Miettinen O."/>
            <person name="Hibbett D.S."/>
            <person name="Nagy L.G."/>
        </authorList>
    </citation>
    <scope>NUCLEOTIDE SEQUENCE [LARGE SCALE GENOMIC DNA]</scope>
    <source>
        <strain evidence="3 4">CBS 962.96</strain>
    </source>
</reference>
<feature type="compositionally biased region" description="Basic and acidic residues" evidence="1">
    <location>
        <begin position="417"/>
        <end position="430"/>
    </location>
</feature>
<keyword evidence="2" id="KW-0472">Membrane</keyword>
<keyword evidence="2" id="KW-0812">Transmembrane</keyword>
<organism evidence="3 4">
    <name type="scientific">Dendrothele bispora (strain CBS 962.96)</name>
    <dbReference type="NCBI Taxonomy" id="1314807"/>
    <lineage>
        <taxon>Eukaryota</taxon>
        <taxon>Fungi</taxon>
        <taxon>Dikarya</taxon>
        <taxon>Basidiomycota</taxon>
        <taxon>Agaricomycotina</taxon>
        <taxon>Agaricomycetes</taxon>
        <taxon>Agaricomycetidae</taxon>
        <taxon>Agaricales</taxon>
        <taxon>Agaricales incertae sedis</taxon>
        <taxon>Dendrothele</taxon>
    </lineage>
</organism>
<feature type="region of interest" description="Disordered" evidence="1">
    <location>
        <begin position="329"/>
        <end position="453"/>
    </location>
</feature>
<accession>A0A4S8L6H7</accession>
<keyword evidence="2" id="KW-1133">Transmembrane helix</keyword>
<proteinExistence type="predicted"/>
<feature type="compositionally biased region" description="Pro residues" evidence="1">
    <location>
        <begin position="499"/>
        <end position="508"/>
    </location>
</feature>
<evidence type="ECO:0000256" key="1">
    <source>
        <dbReference type="SAM" id="MobiDB-lite"/>
    </source>
</evidence>
<evidence type="ECO:0000313" key="3">
    <source>
        <dbReference type="EMBL" id="THU84252.1"/>
    </source>
</evidence>
<dbReference type="AlphaFoldDB" id="A0A4S8L6H7"/>
<feature type="region of interest" description="Disordered" evidence="1">
    <location>
        <begin position="473"/>
        <end position="508"/>
    </location>
</feature>
<dbReference type="Proteomes" id="UP000297245">
    <property type="component" value="Unassembled WGS sequence"/>
</dbReference>